<dbReference type="Gene3D" id="3.80.10.10">
    <property type="entry name" value="Ribonuclease Inhibitor"/>
    <property type="match status" value="1"/>
</dbReference>
<dbReference type="PANTHER" id="PTHR33463:SF183">
    <property type="entry name" value="NB-ARC DOMAIN DISEASE RESISTANCE PROTEIN"/>
    <property type="match status" value="1"/>
</dbReference>
<feature type="domain" description="Disease resistance protein At4g27190-like leucine-rich repeats" evidence="9">
    <location>
        <begin position="745"/>
        <end position="846"/>
    </location>
</feature>
<evidence type="ECO:0000259" key="9">
    <source>
        <dbReference type="Pfam" id="PF23247"/>
    </source>
</evidence>
<dbReference type="InterPro" id="IPR002182">
    <property type="entry name" value="NB-ARC"/>
</dbReference>
<dbReference type="InterPro" id="IPR042197">
    <property type="entry name" value="Apaf_helical"/>
</dbReference>
<dbReference type="GO" id="GO:0005524">
    <property type="term" value="F:ATP binding"/>
    <property type="evidence" value="ECO:0007669"/>
    <property type="project" value="UniProtKB-KW"/>
</dbReference>
<dbReference type="GO" id="GO:0043531">
    <property type="term" value="F:ADP binding"/>
    <property type="evidence" value="ECO:0007669"/>
    <property type="project" value="InterPro"/>
</dbReference>
<feature type="coiled-coil region" evidence="7">
    <location>
        <begin position="30"/>
        <end position="89"/>
    </location>
</feature>
<evidence type="ECO:0000256" key="1">
    <source>
        <dbReference type="ARBA" id="ARBA00008894"/>
    </source>
</evidence>
<dbReference type="PANTHER" id="PTHR33463">
    <property type="entry name" value="NB-ARC DOMAIN-CONTAINING PROTEIN-RELATED"/>
    <property type="match status" value="1"/>
</dbReference>
<dbReference type="Gene3D" id="1.10.10.10">
    <property type="entry name" value="Winged helix-like DNA-binding domain superfamily/Winged helix DNA-binding domain"/>
    <property type="match status" value="1"/>
</dbReference>
<dbReference type="OrthoDB" id="1431192at2759"/>
<dbReference type="AlphaFoldDB" id="A0A8B8KB04"/>
<dbReference type="RefSeq" id="XP_027340950.1">
    <property type="nucleotide sequence ID" value="XM_027485149.1"/>
</dbReference>
<evidence type="ECO:0000256" key="3">
    <source>
        <dbReference type="ARBA" id="ARBA00022737"/>
    </source>
</evidence>
<dbReference type="InterPro" id="IPR027417">
    <property type="entry name" value="P-loop_NTPase"/>
</dbReference>
<dbReference type="SUPFAM" id="SSF52540">
    <property type="entry name" value="P-loop containing nucleoside triphosphate hydrolases"/>
    <property type="match status" value="1"/>
</dbReference>
<organism evidence="10 11">
    <name type="scientific">Abrus precatorius</name>
    <name type="common">Indian licorice</name>
    <name type="synonym">Glycine abrus</name>
    <dbReference type="NCBI Taxonomy" id="3816"/>
    <lineage>
        <taxon>Eukaryota</taxon>
        <taxon>Viridiplantae</taxon>
        <taxon>Streptophyta</taxon>
        <taxon>Embryophyta</taxon>
        <taxon>Tracheophyta</taxon>
        <taxon>Spermatophyta</taxon>
        <taxon>Magnoliopsida</taxon>
        <taxon>eudicotyledons</taxon>
        <taxon>Gunneridae</taxon>
        <taxon>Pentapetalae</taxon>
        <taxon>rosids</taxon>
        <taxon>fabids</taxon>
        <taxon>Fabales</taxon>
        <taxon>Fabaceae</taxon>
        <taxon>Papilionoideae</taxon>
        <taxon>50 kb inversion clade</taxon>
        <taxon>NPAAA clade</taxon>
        <taxon>indigoferoid/millettioid clade</taxon>
        <taxon>Abreae</taxon>
        <taxon>Abrus</taxon>
    </lineage>
</organism>
<dbReference type="InterPro" id="IPR036388">
    <property type="entry name" value="WH-like_DNA-bd_sf"/>
</dbReference>
<keyword evidence="7" id="KW-0175">Coiled coil</keyword>
<keyword evidence="10" id="KW-1185">Reference proteome</keyword>
<dbReference type="KEGG" id="aprc:113854246"/>
<protein>
    <submittedName>
        <fullName evidence="11">Probable disease resistance protein At5g43730</fullName>
    </submittedName>
</protein>
<dbReference type="InterPro" id="IPR032675">
    <property type="entry name" value="LRR_dom_sf"/>
</dbReference>
<keyword evidence="3" id="KW-0677">Repeat</keyword>
<dbReference type="Pfam" id="PF23247">
    <property type="entry name" value="LRR_RPS2"/>
    <property type="match status" value="1"/>
</dbReference>
<evidence type="ECO:0000256" key="6">
    <source>
        <dbReference type="ARBA" id="ARBA00022840"/>
    </source>
</evidence>
<evidence type="ECO:0000256" key="2">
    <source>
        <dbReference type="ARBA" id="ARBA00022614"/>
    </source>
</evidence>
<evidence type="ECO:0000313" key="10">
    <source>
        <dbReference type="Proteomes" id="UP000694853"/>
    </source>
</evidence>
<evidence type="ECO:0000256" key="4">
    <source>
        <dbReference type="ARBA" id="ARBA00022741"/>
    </source>
</evidence>
<dbReference type="GeneID" id="113854246"/>
<feature type="domain" description="NB-ARC" evidence="8">
    <location>
        <begin position="160"/>
        <end position="319"/>
    </location>
</feature>
<accession>A0A8B8KB04</accession>
<dbReference type="GO" id="GO:0006952">
    <property type="term" value="P:defense response"/>
    <property type="evidence" value="ECO:0007669"/>
    <property type="project" value="UniProtKB-KW"/>
</dbReference>
<evidence type="ECO:0000256" key="5">
    <source>
        <dbReference type="ARBA" id="ARBA00022821"/>
    </source>
</evidence>
<dbReference type="SUPFAM" id="SSF52058">
    <property type="entry name" value="L domain-like"/>
    <property type="match status" value="1"/>
</dbReference>
<dbReference type="Proteomes" id="UP000694853">
    <property type="component" value="Unplaced"/>
</dbReference>
<dbReference type="Gene3D" id="1.10.8.430">
    <property type="entry name" value="Helical domain of apoptotic protease-activating factors"/>
    <property type="match status" value="1"/>
</dbReference>
<keyword evidence="5" id="KW-0611">Plant defense</keyword>
<keyword evidence="2" id="KW-0433">Leucine-rich repeat</keyword>
<dbReference type="PRINTS" id="PR00364">
    <property type="entry name" value="DISEASERSIST"/>
</dbReference>
<evidence type="ECO:0000259" key="8">
    <source>
        <dbReference type="Pfam" id="PF00931"/>
    </source>
</evidence>
<name>A0A8B8KB04_ABRPR</name>
<dbReference type="InterPro" id="IPR050905">
    <property type="entry name" value="Plant_NBS-LRR"/>
</dbReference>
<reference evidence="10" key="1">
    <citation type="journal article" date="2019" name="Toxins">
        <title>Detection of Abrin-Like and Prepropulchellin-Like Toxin Genes and Transcripts Using Whole Genome Sequencing and Full-Length Transcript Sequencing of Abrus precatorius.</title>
        <authorList>
            <person name="Hovde B.T."/>
            <person name="Daligault H.E."/>
            <person name="Hanschen E.R."/>
            <person name="Kunde Y.A."/>
            <person name="Johnson M.B."/>
            <person name="Starkenburg S.R."/>
            <person name="Johnson S.L."/>
        </authorList>
    </citation>
    <scope>NUCLEOTIDE SEQUENCE [LARGE SCALE GENOMIC DNA]</scope>
</reference>
<keyword evidence="6" id="KW-0067">ATP-binding</keyword>
<gene>
    <name evidence="11" type="primary">LOC113854246</name>
</gene>
<reference evidence="11" key="2">
    <citation type="submission" date="2025-08" db="UniProtKB">
        <authorList>
            <consortium name="RefSeq"/>
        </authorList>
    </citation>
    <scope>IDENTIFICATION</scope>
    <source>
        <tissue evidence="11">Young leaves</tissue>
    </source>
</reference>
<dbReference type="Gene3D" id="3.40.50.300">
    <property type="entry name" value="P-loop containing nucleotide triphosphate hydrolases"/>
    <property type="match status" value="1"/>
</dbReference>
<sequence>MANIVMSVVSSVGKYLVEPIIPEIQYFFCVDKVIKDLEKEKKELTSERDNLLNRIERAKERTEIIEKSVEKWLNDVQNILEEVEDLEIKMNIDSSCFHGWCPTWRRYLLLKQMVEKTKAMGEFKDKSNIQPFSHLAPLPGIQYESSKNFTYFESTKMAYNQLLEALQDDCIFMIGVYGMGGSGKTTLVKEVGKNVEGLKLFDTVLLITVSQTPNIKDIQGKIADMLTLKLEEESVVGRAQRLWLKLKEKKQVLIIVDDIWEEFELKDIGIFLDNDYKGRWKVLVTTRRQEICDLMDCQKRIHLSLLSEDESWTLFRKCANIDDGFSRSLDDVPQKLCLECKGLPIALVAMGSSLKGKSNDEWKLALHSLRHSEEIDDHMEESMRAALNCLKLSYDYLKNKETKLLFLLCSIFPDDYEILIEDLSRYAFGLGLGRRLPLELARSHIKASINKLLYSSLLIQIEEHKDEEYVKMHDMIRDVALWIAKRSRDHKILVNLEKPLSILVEDYSIRDYFALSSWYCEDQISFQLDAPNLEFFLLNNVTQSSLNLSHGMFEGIQGLKVLSLETYDQLSLTFPQSTQFLTNLRTLHLHGWSLGDISFIASLTRLEVLDLRRCRLIELPNEIGKLKRLKLLDLSSSYIQEPYNEAIGKCSQLEELYVPEYNRDYLSQGVVDIIALQKLQRFVIHTTSFKNNSNINVKSKRILELLDFNISNLGTSKKNLLQIAEIIFLRCLHGGCKNIIPDMIGVVGGMNDLYSFHLDNCEEIECIFDTTSNFDNVDSNALIPRLVELELLELENLKELCRGPPMQVLHFFEKLEKLFIWRCQQLHNIFPDECNLQNLKILIIQNYGRDYNYCTANEVLFSVPVAQSLQQLEELTIQGCDKLKHIVASERKQGSNSSIEIVPTERNSHFVMPNLKKVCISFCSKLEYVFPICYAEGLAQLQHVEIVMASKLKYVFGECDHEDHSSNHYENKIILPHLEVLTLINLQNLVRIGVVNHLVNRSSQRVVLTVVRCPKLTLWMR</sequence>
<keyword evidence="4" id="KW-0547">Nucleotide-binding</keyword>
<dbReference type="InterPro" id="IPR057135">
    <property type="entry name" value="At4g27190-like_LRR"/>
</dbReference>
<evidence type="ECO:0000256" key="7">
    <source>
        <dbReference type="SAM" id="Coils"/>
    </source>
</evidence>
<comment type="similarity">
    <text evidence="1">Belongs to the disease resistance NB-LRR family.</text>
</comment>
<dbReference type="Pfam" id="PF00931">
    <property type="entry name" value="NB-ARC"/>
    <property type="match status" value="1"/>
</dbReference>
<proteinExistence type="inferred from homology"/>
<evidence type="ECO:0000313" key="11">
    <source>
        <dbReference type="RefSeq" id="XP_027340950.1"/>
    </source>
</evidence>